<proteinExistence type="predicted"/>
<sequence>MSQNTAPAVVMKLPQSFQFSQTVLLKNAASPSNGTNGTNGANGKNGTNGTNGVHSEDVSTLATVPLDVLVRFKGTFRGNGFNTIFRPNNTKKPTALKVQPTDGVKDNILQLNLTAETMVFSDTFGKKDGLVPNRGVFNQEDIALDGLPYTQSITDVTENIQGPQPVIHFETGLWMRVPGSEEPALKPSFARMASIPHGTTINAQCFEPAITKPGAPVIKKIGITPFPIGGGREIHFDSQDADNQRTHRLPENLSDPKFKDRITQEMITNPNVVLTQANKGKTFVDTTTFSISTEAVGTGLGGGTSNIGFLAGGKKVAGNANAAKVTADYWVSKVRTQLELQPWKPAHKDDFKKFTPAHDESAVGVPTFLAREEITEAKTVTVEYTQIQYSQTVILDFATLSWPHATVATLAPVDAELSESLVD</sequence>
<evidence type="ECO:0000313" key="2">
    <source>
        <dbReference type="Proteomes" id="UP000805649"/>
    </source>
</evidence>
<dbReference type="Proteomes" id="UP000805649">
    <property type="component" value="Unassembled WGS sequence"/>
</dbReference>
<name>A0ACC3ZBW5_COLTU</name>
<keyword evidence="2" id="KW-1185">Reference proteome</keyword>
<accession>A0ACC3ZBW5</accession>
<organism evidence="1 2">
    <name type="scientific">Colletotrichum truncatum</name>
    <name type="common">Anthracnose fungus</name>
    <name type="synonym">Colletotrichum capsici</name>
    <dbReference type="NCBI Taxonomy" id="5467"/>
    <lineage>
        <taxon>Eukaryota</taxon>
        <taxon>Fungi</taxon>
        <taxon>Dikarya</taxon>
        <taxon>Ascomycota</taxon>
        <taxon>Pezizomycotina</taxon>
        <taxon>Sordariomycetes</taxon>
        <taxon>Hypocreomycetidae</taxon>
        <taxon>Glomerellales</taxon>
        <taxon>Glomerellaceae</taxon>
        <taxon>Colletotrichum</taxon>
        <taxon>Colletotrichum truncatum species complex</taxon>
    </lineage>
</organism>
<comment type="caution">
    <text evidence="1">The sequence shown here is derived from an EMBL/GenBank/DDBJ whole genome shotgun (WGS) entry which is preliminary data.</text>
</comment>
<dbReference type="EMBL" id="VUJX02000002">
    <property type="protein sequence ID" value="KAL0941505.1"/>
    <property type="molecule type" value="Genomic_DNA"/>
</dbReference>
<protein>
    <submittedName>
        <fullName evidence="1">Uncharacterized protein</fullName>
    </submittedName>
</protein>
<evidence type="ECO:0000313" key="1">
    <source>
        <dbReference type="EMBL" id="KAL0941505.1"/>
    </source>
</evidence>
<reference evidence="1 2" key="1">
    <citation type="journal article" date="2020" name="Phytopathology">
        <title>Genome Sequence Resources of Colletotrichum truncatum, C. plurivorum, C. musicola, and C. sojae: Four Species Pathogenic to Soybean (Glycine max).</title>
        <authorList>
            <person name="Rogerio F."/>
            <person name="Boufleur T.R."/>
            <person name="Ciampi-Guillardi M."/>
            <person name="Sukno S.A."/>
            <person name="Thon M.R."/>
            <person name="Massola Junior N.S."/>
            <person name="Baroncelli R."/>
        </authorList>
    </citation>
    <scope>NUCLEOTIDE SEQUENCE [LARGE SCALE GENOMIC DNA]</scope>
    <source>
        <strain evidence="1 2">CMES1059</strain>
    </source>
</reference>
<gene>
    <name evidence="1" type="ORF">CTRU02_204268</name>
</gene>